<dbReference type="Proteomes" id="UP000265520">
    <property type="component" value="Unassembled WGS sequence"/>
</dbReference>
<keyword evidence="2" id="KW-1185">Reference proteome</keyword>
<comment type="caution">
    <text evidence="1">The sequence shown here is derived from an EMBL/GenBank/DDBJ whole genome shotgun (WGS) entry which is preliminary data.</text>
</comment>
<accession>A0A392V6P0</accession>
<protein>
    <submittedName>
        <fullName evidence="1">Uncharacterized protein</fullName>
    </submittedName>
</protein>
<sequence length="67" mass="7294">IKEEVRLREEWKKQQKVANFLLSGAQGASCWAQGAGGSTSFTVCCLFPAQRASRAAHCACFSGKCHF</sequence>
<dbReference type="EMBL" id="LXQA011047991">
    <property type="protein sequence ID" value="MCI82621.1"/>
    <property type="molecule type" value="Genomic_DNA"/>
</dbReference>
<proteinExistence type="predicted"/>
<evidence type="ECO:0000313" key="2">
    <source>
        <dbReference type="Proteomes" id="UP000265520"/>
    </source>
</evidence>
<feature type="non-terminal residue" evidence="1">
    <location>
        <position position="1"/>
    </location>
</feature>
<organism evidence="1 2">
    <name type="scientific">Trifolium medium</name>
    <dbReference type="NCBI Taxonomy" id="97028"/>
    <lineage>
        <taxon>Eukaryota</taxon>
        <taxon>Viridiplantae</taxon>
        <taxon>Streptophyta</taxon>
        <taxon>Embryophyta</taxon>
        <taxon>Tracheophyta</taxon>
        <taxon>Spermatophyta</taxon>
        <taxon>Magnoliopsida</taxon>
        <taxon>eudicotyledons</taxon>
        <taxon>Gunneridae</taxon>
        <taxon>Pentapetalae</taxon>
        <taxon>rosids</taxon>
        <taxon>fabids</taxon>
        <taxon>Fabales</taxon>
        <taxon>Fabaceae</taxon>
        <taxon>Papilionoideae</taxon>
        <taxon>50 kb inversion clade</taxon>
        <taxon>NPAAA clade</taxon>
        <taxon>Hologalegina</taxon>
        <taxon>IRL clade</taxon>
        <taxon>Trifolieae</taxon>
        <taxon>Trifolium</taxon>
    </lineage>
</organism>
<evidence type="ECO:0000313" key="1">
    <source>
        <dbReference type="EMBL" id="MCI82621.1"/>
    </source>
</evidence>
<reference evidence="1 2" key="1">
    <citation type="journal article" date="2018" name="Front. Plant Sci.">
        <title>Red Clover (Trifolium pratense) and Zigzag Clover (T. medium) - A Picture of Genomic Similarities and Differences.</title>
        <authorList>
            <person name="Dluhosova J."/>
            <person name="Istvanek J."/>
            <person name="Nedelnik J."/>
            <person name="Repkova J."/>
        </authorList>
    </citation>
    <scope>NUCLEOTIDE SEQUENCE [LARGE SCALE GENOMIC DNA]</scope>
    <source>
        <strain evidence="2">cv. 10/8</strain>
        <tissue evidence="1">Leaf</tissue>
    </source>
</reference>
<dbReference type="AlphaFoldDB" id="A0A392V6P0"/>
<name>A0A392V6P0_9FABA</name>